<dbReference type="RefSeq" id="WP_147185041.1">
    <property type="nucleotide sequence ID" value="NZ_CP042382.1"/>
</dbReference>
<reference evidence="1 2" key="1">
    <citation type="submission" date="2019-06" db="EMBL/GenBank/DDBJ databases">
        <title>Genome analyses of bacteria isolated from kimchi.</title>
        <authorList>
            <person name="Lee S."/>
            <person name="Ahn S."/>
            <person name="Roh S."/>
        </authorList>
    </citation>
    <scope>NUCLEOTIDE SEQUENCE [LARGE SCALE GENOMIC DNA]</scope>
    <source>
        <strain evidence="1 2">CBA4606</strain>
    </source>
</reference>
<accession>A0A5B8STJ1</accession>
<proteinExistence type="predicted"/>
<dbReference type="EMBL" id="CP042382">
    <property type="protein sequence ID" value="QEA39986.1"/>
    <property type="molecule type" value="Genomic_DNA"/>
</dbReference>
<name>A0A5B8STJ1_9GAMM</name>
<evidence type="ECO:0000313" key="1">
    <source>
        <dbReference type="EMBL" id="QEA39986.1"/>
    </source>
</evidence>
<dbReference type="AlphaFoldDB" id="A0A5B8STJ1"/>
<dbReference type="KEGG" id="paur:FGL86_13475"/>
<evidence type="ECO:0000313" key="2">
    <source>
        <dbReference type="Proteomes" id="UP000321272"/>
    </source>
</evidence>
<protein>
    <submittedName>
        <fullName evidence="1">DUF488 domain-containing protein</fullName>
    </submittedName>
</protein>
<sequence>MKHAFYTVGHSTRTIDEFVTLLRAGEVEHVVDVRAMPRSRTNPQFNHDELPGSLAPLGIGYTHSAALVGLRNRSKTIGNDVNGYWRNRSFHNYADYALSEAFRQGLAALIELGHCKTCAIMCAEALWWRCHRRIIADHLLHHGEQVHHLMNADRIQPAKMTEAARPGKDGALVYPSLVGGS</sequence>
<keyword evidence="2" id="KW-1185">Reference proteome</keyword>
<dbReference type="Proteomes" id="UP000321272">
    <property type="component" value="Chromosome"/>
</dbReference>
<gene>
    <name evidence="1" type="ORF">FGL86_13475</name>
</gene>
<dbReference type="Pfam" id="PF04343">
    <property type="entry name" value="DUF488"/>
    <property type="match status" value="1"/>
</dbReference>
<dbReference type="PANTHER" id="PTHR39337">
    <property type="entry name" value="BLR5642 PROTEIN"/>
    <property type="match status" value="1"/>
</dbReference>
<organism evidence="1 2">
    <name type="scientific">Pistricoccus aurantiacus</name>
    <dbReference type="NCBI Taxonomy" id="1883414"/>
    <lineage>
        <taxon>Bacteria</taxon>
        <taxon>Pseudomonadati</taxon>
        <taxon>Pseudomonadota</taxon>
        <taxon>Gammaproteobacteria</taxon>
        <taxon>Oceanospirillales</taxon>
        <taxon>Halomonadaceae</taxon>
        <taxon>Pistricoccus</taxon>
    </lineage>
</organism>
<dbReference type="PANTHER" id="PTHR39337:SF1">
    <property type="entry name" value="BLR5642 PROTEIN"/>
    <property type="match status" value="1"/>
</dbReference>
<dbReference type="PIRSF" id="PIRSF024492">
    <property type="entry name" value="UCP024492"/>
    <property type="match status" value="1"/>
</dbReference>
<dbReference type="InterPro" id="IPR014519">
    <property type="entry name" value="UCP024492"/>
</dbReference>
<dbReference type="InterPro" id="IPR007438">
    <property type="entry name" value="DUF488"/>
</dbReference>
<dbReference type="OrthoDB" id="9789109at2"/>